<dbReference type="AlphaFoldDB" id="A0A0M2NFU2"/>
<reference evidence="1 2" key="1">
    <citation type="submission" date="2015-04" db="EMBL/GenBank/DDBJ databases">
        <title>Draft genome sequence of bacteremic isolate Catabacter hongkongensis type strain HKU16T.</title>
        <authorList>
            <person name="Lau S.K."/>
            <person name="Teng J.L."/>
            <person name="Huang Y."/>
            <person name="Curreem S.O."/>
            <person name="Tsui S.K."/>
            <person name="Woo P.C."/>
        </authorList>
    </citation>
    <scope>NUCLEOTIDE SEQUENCE [LARGE SCALE GENOMIC DNA]</scope>
    <source>
        <strain evidence="1 2">HKU16</strain>
    </source>
</reference>
<evidence type="ECO:0000313" key="2">
    <source>
        <dbReference type="Proteomes" id="UP000034076"/>
    </source>
</evidence>
<accession>A0A0M2NFU2</accession>
<dbReference type="Proteomes" id="UP000034076">
    <property type="component" value="Unassembled WGS sequence"/>
</dbReference>
<proteinExistence type="predicted"/>
<dbReference type="EMBL" id="LAYJ01000088">
    <property type="protein sequence ID" value="KKI51023.1"/>
    <property type="molecule type" value="Genomic_DNA"/>
</dbReference>
<protein>
    <submittedName>
        <fullName evidence="1">Uncharacterized protein</fullName>
    </submittedName>
</protein>
<sequence length="49" mass="5970">MQHQFFKIDAFYTEKLRCLFFKSDYSYKKNGADCAAFFDIYDLPYRIPL</sequence>
<organism evidence="1 2">
    <name type="scientific">Christensenella hongkongensis</name>
    <dbReference type="NCBI Taxonomy" id="270498"/>
    <lineage>
        <taxon>Bacteria</taxon>
        <taxon>Bacillati</taxon>
        <taxon>Bacillota</taxon>
        <taxon>Clostridia</taxon>
        <taxon>Christensenellales</taxon>
        <taxon>Christensenellaceae</taxon>
        <taxon>Christensenella</taxon>
    </lineage>
</organism>
<gene>
    <name evidence="1" type="ORF">CHK_1410</name>
</gene>
<evidence type="ECO:0000313" key="1">
    <source>
        <dbReference type="EMBL" id="KKI51023.1"/>
    </source>
</evidence>
<name>A0A0M2NFU2_9FIRM</name>
<comment type="caution">
    <text evidence="1">The sequence shown here is derived from an EMBL/GenBank/DDBJ whole genome shotgun (WGS) entry which is preliminary data.</text>
</comment>
<keyword evidence="2" id="KW-1185">Reference proteome</keyword>